<dbReference type="GO" id="GO:0005524">
    <property type="term" value="F:ATP binding"/>
    <property type="evidence" value="ECO:0007669"/>
    <property type="project" value="UniProtKB-UniRule"/>
</dbReference>
<evidence type="ECO:0000256" key="25">
    <source>
        <dbReference type="PROSITE-ProRule" id="PRU10141"/>
    </source>
</evidence>
<reference evidence="28" key="1">
    <citation type="submission" date="2024-10" db="EMBL/GenBank/DDBJ databases">
        <authorList>
            <person name="Ryan C."/>
        </authorList>
    </citation>
    <scope>NUCLEOTIDE SEQUENCE [LARGE SCALE GENOMIC DNA]</scope>
</reference>
<dbReference type="FunFam" id="3.30.200.20:FF:000432">
    <property type="entry name" value="LRR receptor-like serine/threonine-protein kinase EFR"/>
    <property type="match status" value="1"/>
</dbReference>
<evidence type="ECO:0000256" key="8">
    <source>
        <dbReference type="ARBA" id="ARBA00022614"/>
    </source>
</evidence>
<gene>
    <name evidence="28" type="ORF">URODEC1_LOCUS47125</name>
</gene>
<organism evidence="28 29">
    <name type="scientific">Urochloa decumbens</name>
    <dbReference type="NCBI Taxonomy" id="240449"/>
    <lineage>
        <taxon>Eukaryota</taxon>
        <taxon>Viridiplantae</taxon>
        <taxon>Streptophyta</taxon>
        <taxon>Embryophyta</taxon>
        <taxon>Tracheophyta</taxon>
        <taxon>Spermatophyta</taxon>
        <taxon>Magnoliopsida</taxon>
        <taxon>Liliopsida</taxon>
        <taxon>Poales</taxon>
        <taxon>Poaceae</taxon>
        <taxon>PACMAD clade</taxon>
        <taxon>Panicoideae</taxon>
        <taxon>Panicodae</taxon>
        <taxon>Paniceae</taxon>
        <taxon>Melinidinae</taxon>
        <taxon>Urochloa</taxon>
    </lineage>
</organism>
<dbReference type="InterPro" id="IPR000719">
    <property type="entry name" value="Prot_kinase_dom"/>
</dbReference>
<dbReference type="Pfam" id="PF08263">
    <property type="entry name" value="LRRNT_2"/>
    <property type="match status" value="1"/>
</dbReference>
<keyword evidence="12" id="KW-0677">Repeat</keyword>
<evidence type="ECO:0000256" key="23">
    <source>
        <dbReference type="ARBA" id="ARBA00056628"/>
    </source>
</evidence>
<dbReference type="EC" id="2.7.11.1" evidence="4"/>
<evidence type="ECO:0000256" key="9">
    <source>
        <dbReference type="ARBA" id="ARBA00022679"/>
    </source>
</evidence>
<dbReference type="GO" id="GO:0004674">
    <property type="term" value="F:protein serine/threonine kinase activity"/>
    <property type="evidence" value="ECO:0007669"/>
    <property type="project" value="UniProtKB-KW"/>
</dbReference>
<comment type="catalytic activity">
    <reaction evidence="20">
        <text>L-threonyl-[protein] + ATP = O-phospho-L-threonyl-[protein] + ADP + H(+)</text>
        <dbReference type="Rhea" id="RHEA:46608"/>
        <dbReference type="Rhea" id="RHEA-COMP:11060"/>
        <dbReference type="Rhea" id="RHEA-COMP:11605"/>
        <dbReference type="ChEBI" id="CHEBI:15378"/>
        <dbReference type="ChEBI" id="CHEBI:30013"/>
        <dbReference type="ChEBI" id="CHEBI:30616"/>
        <dbReference type="ChEBI" id="CHEBI:61977"/>
        <dbReference type="ChEBI" id="CHEBI:456216"/>
        <dbReference type="EC" id="2.7.11.1"/>
    </reaction>
</comment>
<keyword evidence="14" id="KW-0418">Kinase</keyword>
<feature type="transmembrane region" description="Helical" evidence="26">
    <location>
        <begin position="714"/>
        <end position="736"/>
    </location>
</feature>
<dbReference type="Gene3D" id="1.10.510.10">
    <property type="entry name" value="Transferase(Phosphotransferase) domain 1"/>
    <property type="match status" value="1"/>
</dbReference>
<keyword evidence="9" id="KW-0808">Transferase</keyword>
<dbReference type="InterPro" id="IPR003591">
    <property type="entry name" value="Leu-rich_rpt_typical-subtyp"/>
</dbReference>
<dbReference type="SMART" id="SM00220">
    <property type="entry name" value="S_TKc"/>
    <property type="match status" value="1"/>
</dbReference>
<keyword evidence="29" id="KW-1185">Reference proteome</keyword>
<dbReference type="FunFam" id="3.80.10.10:FF:000233">
    <property type="entry name" value="Leucine-rich repeat receptor-like protein kinase TDR"/>
    <property type="match status" value="1"/>
</dbReference>
<dbReference type="InterPro" id="IPR001611">
    <property type="entry name" value="Leu-rich_rpt"/>
</dbReference>
<dbReference type="PROSITE" id="PS50011">
    <property type="entry name" value="PROTEIN_KINASE_DOM"/>
    <property type="match status" value="1"/>
</dbReference>
<keyword evidence="19" id="KW-0325">Glycoprotein</keyword>
<evidence type="ECO:0000256" key="16">
    <source>
        <dbReference type="ARBA" id="ARBA00022989"/>
    </source>
</evidence>
<dbReference type="PANTHER" id="PTHR27008">
    <property type="entry name" value="OS04G0122200 PROTEIN"/>
    <property type="match status" value="1"/>
</dbReference>
<dbReference type="InterPro" id="IPR008271">
    <property type="entry name" value="Ser/Thr_kinase_AS"/>
</dbReference>
<proteinExistence type="inferred from homology"/>
<dbReference type="FunFam" id="3.80.10.10:FF:001158">
    <property type="entry name" value="Leucine-rich repeat protein kinase family protein"/>
    <property type="match status" value="1"/>
</dbReference>
<dbReference type="PANTHER" id="PTHR27008:SF544">
    <property type="entry name" value="PROTEIN KINASE DOMAIN-CONTAINING PROTEIN"/>
    <property type="match status" value="1"/>
</dbReference>
<evidence type="ECO:0000256" key="3">
    <source>
        <dbReference type="ARBA" id="ARBA00008684"/>
    </source>
</evidence>
<dbReference type="GO" id="GO:0009791">
    <property type="term" value="P:post-embryonic development"/>
    <property type="evidence" value="ECO:0007669"/>
    <property type="project" value="UniProtKB-ARBA"/>
</dbReference>
<protein>
    <recommendedName>
        <fullName evidence="24">Receptor kinase-like protein Xa21</fullName>
        <ecNumber evidence="4">2.7.11.1</ecNumber>
    </recommendedName>
</protein>
<evidence type="ECO:0000256" key="24">
    <source>
        <dbReference type="ARBA" id="ARBA00072040"/>
    </source>
</evidence>
<dbReference type="EMBL" id="OZ075129">
    <property type="protein sequence ID" value="CAL4965270.1"/>
    <property type="molecule type" value="Genomic_DNA"/>
</dbReference>
<dbReference type="FunFam" id="3.80.10.10:FF:000275">
    <property type="entry name" value="Leucine-rich repeat receptor-like protein kinase"/>
    <property type="match status" value="1"/>
</dbReference>
<evidence type="ECO:0000256" key="5">
    <source>
        <dbReference type="ARBA" id="ARBA00022475"/>
    </source>
</evidence>
<evidence type="ECO:0000256" key="26">
    <source>
        <dbReference type="SAM" id="Phobius"/>
    </source>
</evidence>
<feature type="domain" description="Protein kinase" evidence="27">
    <location>
        <begin position="773"/>
        <end position="1071"/>
    </location>
</feature>
<evidence type="ECO:0000256" key="6">
    <source>
        <dbReference type="ARBA" id="ARBA00022527"/>
    </source>
</evidence>
<evidence type="ECO:0000256" key="14">
    <source>
        <dbReference type="ARBA" id="ARBA00022777"/>
    </source>
</evidence>
<evidence type="ECO:0000256" key="17">
    <source>
        <dbReference type="ARBA" id="ARBA00023136"/>
    </source>
</evidence>
<dbReference type="SUPFAM" id="SSF56112">
    <property type="entry name" value="Protein kinase-like (PK-like)"/>
    <property type="match status" value="1"/>
</dbReference>
<keyword evidence="17 26" id="KW-0472">Membrane</keyword>
<keyword evidence="6" id="KW-0723">Serine/threonine-protein kinase</keyword>
<evidence type="ECO:0000256" key="21">
    <source>
        <dbReference type="ARBA" id="ARBA00048679"/>
    </source>
</evidence>
<comment type="catalytic activity">
    <reaction evidence="21">
        <text>L-seryl-[protein] + ATP = O-phospho-L-seryl-[protein] + ADP + H(+)</text>
        <dbReference type="Rhea" id="RHEA:17989"/>
        <dbReference type="Rhea" id="RHEA-COMP:9863"/>
        <dbReference type="Rhea" id="RHEA-COMP:11604"/>
        <dbReference type="ChEBI" id="CHEBI:15378"/>
        <dbReference type="ChEBI" id="CHEBI:29999"/>
        <dbReference type="ChEBI" id="CHEBI:30616"/>
        <dbReference type="ChEBI" id="CHEBI:83421"/>
        <dbReference type="ChEBI" id="CHEBI:456216"/>
        <dbReference type="EC" id="2.7.11.1"/>
    </reaction>
</comment>
<dbReference type="SUPFAM" id="SSF52058">
    <property type="entry name" value="L domain-like"/>
    <property type="match status" value="2"/>
</dbReference>
<dbReference type="AlphaFoldDB" id="A0ABC8ZQQ7"/>
<dbReference type="Pfam" id="PF13855">
    <property type="entry name" value="LRR_8"/>
    <property type="match status" value="3"/>
</dbReference>
<comment type="similarity">
    <text evidence="3">Belongs to the protein kinase superfamily. Ser/Thr protein kinase family.</text>
</comment>
<dbReference type="InterPro" id="IPR011009">
    <property type="entry name" value="Kinase-like_dom_sf"/>
</dbReference>
<accession>A0ABC8ZQQ7</accession>
<dbReference type="GO" id="GO:0005789">
    <property type="term" value="C:endoplasmic reticulum membrane"/>
    <property type="evidence" value="ECO:0007669"/>
    <property type="project" value="UniProtKB-SubCell"/>
</dbReference>
<evidence type="ECO:0000256" key="1">
    <source>
        <dbReference type="ARBA" id="ARBA00004162"/>
    </source>
</evidence>
<evidence type="ECO:0000256" key="2">
    <source>
        <dbReference type="ARBA" id="ARBA00004389"/>
    </source>
</evidence>
<dbReference type="InterPro" id="IPR051809">
    <property type="entry name" value="Plant_receptor-like_S/T_kinase"/>
</dbReference>
<keyword evidence="15 25" id="KW-0067">ATP-binding</keyword>
<evidence type="ECO:0000256" key="18">
    <source>
        <dbReference type="ARBA" id="ARBA00023170"/>
    </source>
</evidence>
<dbReference type="PROSITE" id="PS00107">
    <property type="entry name" value="PROTEIN_KINASE_ATP"/>
    <property type="match status" value="1"/>
</dbReference>
<comment type="function">
    <text evidence="22">Receptor kinase that detects X.oryzae pv. oryzae protein Ax21 to promote innate immunity. Following X.oryzae pv. oryzae protein Ax21 detection, undergoes cleavage, releasing the processed protein kinase Xa21 chain.</text>
</comment>
<evidence type="ECO:0000256" key="19">
    <source>
        <dbReference type="ARBA" id="ARBA00023180"/>
    </source>
</evidence>
<dbReference type="InterPro" id="IPR013210">
    <property type="entry name" value="LRR_N_plant-typ"/>
</dbReference>
<keyword evidence="13 25" id="KW-0547">Nucleotide-binding</keyword>
<keyword evidence="10 26" id="KW-0812">Transmembrane</keyword>
<dbReference type="InterPro" id="IPR017441">
    <property type="entry name" value="Protein_kinase_ATP_BS"/>
</dbReference>
<evidence type="ECO:0000256" key="4">
    <source>
        <dbReference type="ARBA" id="ARBA00012513"/>
    </source>
</evidence>
<evidence type="ECO:0000256" key="20">
    <source>
        <dbReference type="ARBA" id="ARBA00047899"/>
    </source>
</evidence>
<evidence type="ECO:0000256" key="10">
    <source>
        <dbReference type="ARBA" id="ARBA00022692"/>
    </source>
</evidence>
<dbReference type="InterPro" id="IPR055414">
    <property type="entry name" value="LRR_R13L4/SHOC2-like"/>
</dbReference>
<keyword evidence="16 26" id="KW-1133">Transmembrane helix</keyword>
<dbReference type="Proteomes" id="UP001497457">
    <property type="component" value="Chromosome 19rd"/>
</dbReference>
<dbReference type="Gene3D" id="3.80.10.10">
    <property type="entry name" value="Ribonuclease Inhibitor"/>
    <property type="match status" value="3"/>
</dbReference>
<keyword evidence="11" id="KW-0732">Signal</keyword>
<dbReference type="Pfam" id="PF00069">
    <property type="entry name" value="Pkinase"/>
    <property type="match status" value="1"/>
</dbReference>
<evidence type="ECO:0000259" key="27">
    <source>
        <dbReference type="PROSITE" id="PS50011"/>
    </source>
</evidence>
<dbReference type="SMART" id="SM00369">
    <property type="entry name" value="LRR_TYP"/>
    <property type="match status" value="10"/>
</dbReference>
<keyword evidence="5" id="KW-1003">Cell membrane</keyword>
<feature type="binding site" evidence="25">
    <location>
        <position position="802"/>
    </location>
    <ligand>
        <name>ATP</name>
        <dbReference type="ChEBI" id="CHEBI:30616"/>
    </ligand>
</feature>
<evidence type="ECO:0000256" key="12">
    <source>
        <dbReference type="ARBA" id="ARBA00022737"/>
    </source>
</evidence>
<dbReference type="PRINTS" id="PR00019">
    <property type="entry name" value="LEURICHRPT"/>
</dbReference>
<dbReference type="Pfam" id="PF13516">
    <property type="entry name" value="LRR_6"/>
    <property type="match status" value="1"/>
</dbReference>
<keyword evidence="7" id="KW-0597">Phosphoprotein</keyword>
<comment type="function">
    <text evidence="23">The processed protein kinase Xa21 chain released by protein cleavage after X.oryzae pv. oryzae protein Ax21 detection translocates into the nucleus where it can bind and regulate WRKY62, a transcription factor. Confers resistance to the bacterial pathogen X.oryzae pv. oryzae (Xoo).</text>
</comment>
<dbReference type="PROSITE" id="PS00108">
    <property type="entry name" value="PROTEIN_KINASE_ST"/>
    <property type="match status" value="1"/>
</dbReference>
<name>A0ABC8ZQQ7_9POAL</name>
<evidence type="ECO:0000313" key="28">
    <source>
        <dbReference type="EMBL" id="CAL4965270.1"/>
    </source>
</evidence>
<sequence length="1079" mass="117197">MKCMMTSTNSISKAAFAYQWPQRPTTMSSEAAGMAIGTVRLLLLLLLPGSMSIWTISTLAVAADADDKAALLVFKAAATGGGGLLASWNGSSSSGEFCSWEGVTCGARHRRRVVALRLPSHGLAGVLSPAIGNLSFLRVLDLSYNSFAGEIPSAIGRLRRLQSLNLSSNAFTGDLPANLTSCAELEVMALESNQLHGSIPLELGNKLPRLRVIILWQNNLTGAIPASLANLSSLRIFAAGFNQLQGTIPPFFGGTLGLQHLDLAYNQLSGELPHSLYNMSSLKSLQIQGNMLSGAIPSDIGSRFPSLPILIFGINQFTGSIPASLSNLTSLQVLDLSRNRLSGYVPPTLGRMQALHSLRLHNNRLEANDREGWEFMTSLSNCSNLRVLEINGNADFTGQLPSSIVNLSTTMQILLLGKTGITGSIPTAIGNLVGLQELAVTDTFMSGAIPDSIGKLENLGSLGLYNTYLSGLIPASIGNLSKLIELYANNANLEGAIPTSLGKLKNLITLNLSLNRLNGSIPTEIFKLPPLSRYLDLSYNSLSGPLPSEVGRLQNVNQLFLSGNRLSGEIPRSIGECTVLQELWLDNNSFEGSIPQSLNNMKGLSTLNLSMNKLSGSIPEAIGSINNLQQLYLAHNYLSGSIPTNLQKLTSLTELDLSFNNLEGEVPKEGIFRNLANLSIIGNNGLCGGITQLHLAPCHMNSVKNNKKQRSVSLPIGLTVTGALLFLALVVTLILLNYKKLKQKQKNQFQPPMLEEQYGRISYDALADGTNDFSEDNLLGKGSFGEVYRCTFQDNRTIVAVKVFNLEQSGSARSFVAECEALRRMRHRCLIKIITCCSSINHQGKEFKALVFEFMPNGSLNDWIHPKSEIPTVSNTLSLAQRLDISVDIMDALDYLHNQCQPAIVHCDLKPTNILLAEDMSARVGDFGISRILPESASKTLQNSNSMTGIRGSIGYVAPEYGEGSAVSTIGDVYSLGILLLEMFTGRSPTDDMFGDTVDLHKYAEHALRERILNIADSTIWLHVESKDSNIRSRIKDCLVSVFRLAISCSKQRPRDRMMMRDAAVEMHAIRDSYHMFSC</sequence>
<evidence type="ECO:0000256" key="11">
    <source>
        <dbReference type="ARBA" id="ARBA00022729"/>
    </source>
</evidence>
<dbReference type="InterPro" id="IPR032675">
    <property type="entry name" value="LRR_dom_sf"/>
</dbReference>
<dbReference type="Gene3D" id="3.30.200.20">
    <property type="entry name" value="Phosphorylase Kinase, domain 1"/>
    <property type="match status" value="1"/>
</dbReference>
<comment type="subcellular location">
    <subcellularLocation>
        <location evidence="1">Cell membrane</location>
        <topology evidence="1">Single-pass membrane protein</topology>
    </subcellularLocation>
    <subcellularLocation>
        <location evidence="2">Endoplasmic reticulum membrane</location>
        <topology evidence="2">Single-pass membrane protein</topology>
    </subcellularLocation>
</comment>
<dbReference type="FunFam" id="1.10.510.10:FF:000358">
    <property type="entry name" value="Putative leucine-rich repeat receptor-like serine/threonine-protein kinase"/>
    <property type="match status" value="1"/>
</dbReference>
<evidence type="ECO:0000256" key="15">
    <source>
        <dbReference type="ARBA" id="ARBA00022840"/>
    </source>
</evidence>
<evidence type="ECO:0000313" key="29">
    <source>
        <dbReference type="Proteomes" id="UP001497457"/>
    </source>
</evidence>
<dbReference type="PROSITE" id="PS51450">
    <property type="entry name" value="LRR"/>
    <property type="match status" value="1"/>
</dbReference>
<keyword evidence="8" id="KW-0433">Leucine-rich repeat</keyword>
<keyword evidence="18" id="KW-0675">Receptor</keyword>
<dbReference type="GO" id="GO:0005886">
    <property type="term" value="C:plasma membrane"/>
    <property type="evidence" value="ECO:0007669"/>
    <property type="project" value="UniProtKB-SubCell"/>
</dbReference>
<dbReference type="Pfam" id="PF00560">
    <property type="entry name" value="LRR_1"/>
    <property type="match status" value="4"/>
</dbReference>
<evidence type="ECO:0000256" key="7">
    <source>
        <dbReference type="ARBA" id="ARBA00022553"/>
    </source>
</evidence>
<evidence type="ECO:0000256" key="22">
    <source>
        <dbReference type="ARBA" id="ARBA00054320"/>
    </source>
</evidence>
<dbReference type="Pfam" id="PF23598">
    <property type="entry name" value="LRR_14"/>
    <property type="match status" value="1"/>
</dbReference>
<evidence type="ECO:0000256" key="13">
    <source>
        <dbReference type="ARBA" id="ARBA00022741"/>
    </source>
</evidence>